<reference evidence="3 4" key="1">
    <citation type="journal article" date="2014" name="PLoS Genet.">
        <title>Phylogenetically driven sequencing of extremely halophilic archaea reveals strategies for static and dynamic osmo-response.</title>
        <authorList>
            <person name="Becker E.A."/>
            <person name="Seitzer P.M."/>
            <person name="Tritt A."/>
            <person name="Larsen D."/>
            <person name="Krusor M."/>
            <person name="Yao A.I."/>
            <person name="Wu D."/>
            <person name="Madern D."/>
            <person name="Eisen J.A."/>
            <person name="Darling A.E."/>
            <person name="Facciotti M.T."/>
        </authorList>
    </citation>
    <scope>NUCLEOTIDE SEQUENCE [LARGE SCALE GENOMIC DNA]</scope>
    <source>
        <strain evidence="3 4">JCM 14848</strain>
    </source>
</reference>
<sequence>MCGSKNSLMNISYQHATPQAGNESVLIRIEEDHTDRTACLLVDAGGGIDLDATLSDDEYLAAVLLTHAHLDHYQGLDDAHRDGAPILTSPGTAAILEDVFTEGARRYDFSNAEELLKRVEPISEWHEVLGDTVAVRPVPTGHTPGACGLLVDVSDGDDRVRILATGDFTTRDAAAYPGLDQEAYSSVDILFLTAATNDGFETDLTDALGTIVERANAGSKTLCTASGLTGVHLATLLATVSDELEIHLPVVLAGQVAKLYDALEYQYEAITTVPTFESTAECLEHGAVTIAGPEIPVDGSSGRLFESIRDDANASLVQIQGGDTEAKTNGEFAGTVSSYPFSNHPPEEALDELVASVSPTHVVVGHQRGRALEQYKDKWDSFSWATGSSMTEMLYEDGYYLAPPWVGKYTERRVRNRVGQVDTDRADDGVLAVVESIPELERREECSLEREGVDVAALKGRLYIDVSAAAGTEETADTSDRQSVAEASNGTLYRTSGPTLPDPPATAELYEDASDSNSPLVETVGVRSGGSGPSRGTTRSDAPASNGTVDPESVVSDPGDVATETTEYSRADSDTDVRKETPEEDATVSDTDVTQETTDEDATESDIDATAVALTVEVDPAVRQLAVQHAEREKVSLATFARQAVDAYLIEVLRGEAPWEDVESVERSFTYEADSAFAKLLSTAAAESGHESTDSYVFDQLRASIGLGDERAVAVTGADALVEQVEALVTNSRSPHESAADVVQAALGRVVLP</sequence>
<dbReference type="CDD" id="cd06262">
    <property type="entry name" value="metallo-hydrolase-like_MBL-fold"/>
    <property type="match status" value="1"/>
</dbReference>
<dbReference type="PANTHER" id="PTHR11203">
    <property type="entry name" value="CLEAVAGE AND POLYADENYLATION SPECIFICITY FACTOR FAMILY MEMBER"/>
    <property type="match status" value="1"/>
</dbReference>
<dbReference type="Gene3D" id="3.60.15.10">
    <property type="entry name" value="Ribonuclease Z/Hydroxyacylglutathione hydrolase-like"/>
    <property type="match status" value="1"/>
</dbReference>
<evidence type="ECO:0000313" key="3">
    <source>
        <dbReference type="EMBL" id="ELZ31364.1"/>
    </source>
</evidence>
<dbReference type="SMART" id="SM00849">
    <property type="entry name" value="Lactamase_B"/>
    <property type="match status" value="1"/>
</dbReference>
<feature type="region of interest" description="Disordered" evidence="1">
    <location>
        <begin position="471"/>
        <end position="606"/>
    </location>
</feature>
<dbReference type="Pfam" id="PF12706">
    <property type="entry name" value="Lactamase_B_2"/>
    <property type="match status" value="1"/>
</dbReference>
<dbReference type="PANTHER" id="PTHR11203:SF37">
    <property type="entry name" value="INTEGRATOR COMPLEX SUBUNIT 11"/>
    <property type="match status" value="1"/>
</dbReference>
<protein>
    <submittedName>
        <fullName evidence="3">Metallo-beta-lactamase superfamily domain-containing protein</fullName>
    </submittedName>
</protein>
<evidence type="ECO:0000256" key="1">
    <source>
        <dbReference type="SAM" id="MobiDB-lite"/>
    </source>
</evidence>
<feature type="domain" description="Metallo-beta-lactamase" evidence="2">
    <location>
        <begin position="21"/>
        <end position="226"/>
    </location>
</feature>
<dbReference type="Proteomes" id="UP000011513">
    <property type="component" value="Unassembled WGS sequence"/>
</dbReference>
<dbReference type="eggNOG" id="arCOG00545">
    <property type="taxonomic scope" value="Archaea"/>
</dbReference>
<dbReference type="EMBL" id="AOIV01000021">
    <property type="protein sequence ID" value="ELZ31364.1"/>
    <property type="molecule type" value="Genomic_DNA"/>
</dbReference>
<dbReference type="InterPro" id="IPR001279">
    <property type="entry name" value="Metallo-B-lactamas"/>
</dbReference>
<dbReference type="InterPro" id="IPR036866">
    <property type="entry name" value="RibonucZ/Hydroxyglut_hydro"/>
</dbReference>
<comment type="caution">
    <text evidence="3">The sequence shown here is derived from an EMBL/GenBank/DDBJ whole genome shotgun (WGS) entry which is preliminary data.</text>
</comment>
<evidence type="ECO:0000313" key="4">
    <source>
        <dbReference type="Proteomes" id="UP000011513"/>
    </source>
</evidence>
<feature type="compositionally biased region" description="Acidic residues" evidence="1">
    <location>
        <begin position="597"/>
        <end position="606"/>
    </location>
</feature>
<dbReference type="AlphaFoldDB" id="M0DB09"/>
<organism evidence="3 4">
    <name type="scientific">Halogeometricum pallidum JCM 14848</name>
    <dbReference type="NCBI Taxonomy" id="1227487"/>
    <lineage>
        <taxon>Archaea</taxon>
        <taxon>Methanobacteriati</taxon>
        <taxon>Methanobacteriota</taxon>
        <taxon>Stenosarchaea group</taxon>
        <taxon>Halobacteria</taxon>
        <taxon>Halobacteriales</taxon>
        <taxon>Haloferacaceae</taxon>
        <taxon>Halogeometricum</taxon>
    </lineage>
</organism>
<dbReference type="SUPFAM" id="SSF56281">
    <property type="entry name" value="Metallo-hydrolase/oxidoreductase"/>
    <property type="match status" value="1"/>
</dbReference>
<dbReference type="InterPro" id="IPR050698">
    <property type="entry name" value="MBL"/>
</dbReference>
<feature type="compositionally biased region" description="Polar residues" evidence="1">
    <location>
        <begin position="481"/>
        <end position="498"/>
    </location>
</feature>
<keyword evidence="4" id="KW-1185">Reference proteome</keyword>
<name>M0DB09_HALPD</name>
<gene>
    <name evidence="3" type="ORF">C474_08682</name>
</gene>
<dbReference type="PATRIC" id="fig|1227487.5.peg.1749"/>
<accession>M0DB09</accession>
<feature type="compositionally biased region" description="Basic and acidic residues" evidence="1">
    <location>
        <begin position="567"/>
        <end position="581"/>
    </location>
</feature>
<proteinExistence type="predicted"/>
<dbReference type="InParanoid" id="M0DB09"/>
<evidence type="ECO:0000259" key="2">
    <source>
        <dbReference type="SMART" id="SM00849"/>
    </source>
</evidence>
<dbReference type="GO" id="GO:0004521">
    <property type="term" value="F:RNA endonuclease activity"/>
    <property type="evidence" value="ECO:0007669"/>
    <property type="project" value="TreeGrafter"/>
</dbReference>